<feature type="region of interest" description="Disordered" evidence="3">
    <location>
        <begin position="261"/>
        <end position="335"/>
    </location>
</feature>
<evidence type="ECO:0000313" key="5">
    <source>
        <dbReference type="EMBL" id="KYQ94165.1"/>
    </source>
</evidence>
<reference evidence="5 6" key="1">
    <citation type="submission" date="2015-12" db="EMBL/GenBank/DDBJ databases">
        <title>Dictyostelia acquired genes for synthesis and detection of signals that induce cell-type specialization by lateral gene transfer from prokaryotes.</title>
        <authorList>
            <person name="Gloeckner G."/>
            <person name="Schaap P."/>
        </authorList>
    </citation>
    <scope>NUCLEOTIDE SEQUENCE [LARGE SCALE GENOMIC DNA]</scope>
    <source>
        <strain evidence="5 6">TK</strain>
    </source>
</reference>
<dbReference type="AlphaFoldDB" id="A0A151ZJS6"/>
<keyword evidence="6" id="KW-1185">Reference proteome</keyword>
<proteinExistence type="predicted"/>
<dbReference type="SUPFAM" id="SSF48371">
    <property type="entry name" value="ARM repeat"/>
    <property type="match status" value="1"/>
</dbReference>
<dbReference type="Proteomes" id="UP000076078">
    <property type="component" value="Unassembled WGS sequence"/>
</dbReference>
<feature type="compositionally biased region" description="Acidic residues" evidence="3">
    <location>
        <begin position="268"/>
        <end position="284"/>
    </location>
</feature>
<feature type="compositionally biased region" description="Acidic residues" evidence="3">
    <location>
        <begin position="292"/>
        <end position="324"/>
    </location>
</feature>
<name>A0A151ZJS6_TIELA</name>
<dbReference type="GO" id="GO:0046872">
    <property type="term" value="F:metal ion binding"/>
    <property type="evidence" value="ECO:0007669"/>
    <property type="project" value="UniProtKB-KW"/>
</dbReference>
<comment type="caution">
    <text evidence="5">The sequence shown here is derived from an EMBL/GenBank/DDBJ whole genome shotgun (WGS) entry which is preliminary data.</text>
</comment>
<keyword evidence="2" id="KW-0479">Metal-binding</keyword>
<comment type="cofactor">
    <cofactor evidence="1">
        <name>a divalent metal cation</name>
        <dbReference type="ChEBI" id="CHEBI:60240"/>
    </cofactor>
</comment>
<dbReference type="InParanoid" id="A0A151ZJS6"/>
<protein>
    <recommendedName>
        <fullName evidence="4">DDE Tnp4 domain-containing protein</fullName>
    </recommendedName>
</protein>
<accession>A0A151ZJS6</accession>
<evidence type="ECO:0000256" key="1">
    <source>
        <dbReference type="ARBA" id="ARBA00001968"/>
    </source>
</evidence>
<organism evidence="5 6">
    <name type="scientific">Tieghemostelium lacteum</name>
    <name type="common">Slime mold</name>
    <name type="synonym">Dictyostelium lacteum</name>
    <dbReference type="NCBI Taxonomy" id="361077"/>
    <lineage>
        <taxon>Eukaryota</taxon>
        <taxon>Amoebozoa</taxon>
        <taxon>Evosea</taxon>
        <taxon>Eumycetozoa</taxon>
        <taxon>Dictyostelia</taxon>
        <taxon>Dictyosteliales</taxon>
        <taxon>Raperosteliaceae</taxon>
        <taxon>Tieghemostelium</taxon>
    </lineage>
</organism>
<evidence type="ECO:0000256" key="2">
    <source>
        <dbReference type="ARBA" id="ARBA00022723"/>
    </source>
</evidence>
<evidence type="ECO:0000259" key="4">
    <source>
        <dbReference type="Pfam" id="PF13359"/>
    </source>
</evidence>
<dbReference type="InterPro" id="IPR027806">
    <property type="entry name" value="HARBI1_dom"/>
</dbReference>
<sequence length="335" mass="38304">MVIINEEDHRRVYGVSRSTKRRLLEKCQKLKPTITLVHFQEFLKFIVSNQSMVTLSETTNYSRKTVGNHIWSVASALYLISVKSLGKDNQNRYQLNKIDTPLGGFAAVAIDGTACPIKNPLNKHDKKEYYSYKHKNHCYKYIVGVGLRTGLAVFLYGPKAGRYHDITLFRESNLVNRLDAEERFIGDKGFQSNELESKILTPIKGDLLSSEDRIVLKFCQHPFKAPRLKHKTVFTICVYLTNLDIKEKPLHVDLLKSTNEYSGHNEDLESDSEISDMDISDDESVTSGESLSSEEDEEDDEDDEDDEDEDVEDDEDDDEDDSYASDETLYSTDDE</sequence>
<gene>
    <name evidence="5" type="ORF">DLAC_04455</name>
</gene>
<dbReference type="InterPro" id="IPR016024">
    <property type="entry name" value="ARM-type_fold"/>
</dbReference>
<dbReference type="FunCoup" id="A0A151ZJS6">
    <property type="interactions" value="71"/>
</dbReference>
<dbReference type="Pfam" id="PF13359">
    <property type="entry name" value="DDE_Tnp_4"/>
    <property type="match status" value="1"/>
</dbReference>
<dbReference type="EMBL" id="LODT01000022">
    <property type="protein sequence ID" value="KYQ94165.1"/>
    <property type="molecule type" value="Genomic_DNA"/>
</dbReference>
<evidence type="ECO:0000313" key="6">
    <source>
        <dbReference type="Proteomes" id="UP000076078"/>
    </source>
</evidence>
<feature type="domain" description="DDE Tnp4" evidence="4">
    <location>
        <begin position="110"/>
        <end position="212"/>
    </location>
</feature>
<evidence type="ECO:0000256" key="3">
    <source>
        <dbReference type="SAM" id="MobiDB-lite"/>
    </source>
</evidence>
<dbReference type="OrthoDB" id="10020990at2759"/>